<dbReference type="KEGG" id="vg:16512392"/>
<evidence type="ECO:0000313" key="2">
    <source>
        <dbReference type="EMBL" id="AGO82672.1"/>
    </source>
</evidence>
<gene>
    <name evidence="2" type="ORF">pdul_cds_559</name>
</gene>
<proteinExistence type="predicted"/>
<dbReference type="GeneID" id="16512392"/>
<reference evidence="2 3" key="1">
    <citation type="journal article" date="2013" name="Science">
        <title>Pandoraviruses: amoeba viruses with genomes up to 2.5 Mb reaching that of parasitic eukaryotes.</title>
        <authorList>
            <person name="Philippe N."/>
            <person name="Legendre M."/>
            <person name="Doutre G."/>
            <person name="Coute Y."/>
            <person name="Poirot O."/>
            <person name="Lescot M."/>
            <person name="Arslan D."/>
            <person name="Seltzer V."/>
            <person name="Bertaux L."/>
            <person name="Bruley C."/>
            <person name="Garin J."/>
            <person name="Claverie J.M."/>
            <person name="Abergel C."/>
        </authorList>
    </citation>
    <scope>NUCLEOTIDE SEQUENCE [LARGE SCALE GENOMIC DNA]</scope>
    <source>
        <strain evidence="2">Melbourne</strain>
    </source>
</reference>
<accession>S4VQW6</accession>
<sequence>MQGPNGGPRLKRRARTTSPDVSAAVGICAQEAAVTDHQRRRLLEIAERLGVTVPPAATTDSAALRQTLAQALGDEWTEASQYADMFAAEEARRRPPAAGTEWADLPTEIRAEVVHAIVESDPRAALALYSSGHGGAEAFDARPNRPIWVLDENGQMVEDRLPLADYARVATAFCVANRDDLFLAAATCTMRAFANWYIAHAPGGTYPNARDLAGRLRAAADAPSDGPVVADFASALSDGIDANQLEQMDVGALGAAVRGTTAQRRPLSLGRLRALVAGPLGQSPSEVAHQWYQFIVTPPALAVDAMTPLAVRAGVMLGGCIPARLGISRVVRLPNVGLALGDWAEATAPGDLLRLRHTFNASPADAARWLGIADAMHNDEENDGGRLESAFANWVGPSDLRADTCDALSAFVGDGWAAQEAVMRAIDEAIVPYRTGGACAAVASRYPQVILPFSRLFSGSRIMLEPTHGRVHVLLDLNSGALGHLLGEESHQV</sequence>
<organism evidence="2 3">
    <name type="scientific">Pandoravirus dulcis</name>
    <dbReference type="NCBI Taxonomy" id="1349409"/>
    <lineage>
        <taxon>Viruses</taxon>
        <taxon>Pandoravirus</taxon>
    </lineage>
</organism>
<protein>
    <submittedName>
        <fullName evidence="2">Uncharacterized protein</fullName>
    </submittedName>
</protein>
<dbReference type="EMBL" id="KC977570">
    <property type="protein sequence ID" value="AGO82672.1"/>
    <property type="molecule type" value="Genomic_DNA"/>
</dbReference>
<dbReference type="RefSeq" id="YP_008319341.1">
    <property type="nucleotide sequence ID" value="NC_021858.1"/>
</dbReference>
<name>S4VQW6_9VIRU</name>
<evidence type="ECO:0000256" key="1">
    <source>
        <dbReference type="SAM" id="MobiDB-lite"/>
    </source>
</evidence>
<feature type="region of interest" description="Disordered" evidence="1">
    <location>
        <begin position="1"/>
        <end position="20"/>
    </location>
</feature>
<evidence type="ECO:0000313" key="3">
    <source>
        <dbReference type="Proteomes" id="UP000201566"/>
    </source>
</evidence>
<dbReference type="Proteomes" id="UP000201566">
    <property type="component" value="Segment"/>
</dbReference>